<name>A0A110AQH8_GHVS</name>
<gene>
    <name evidence="1" type="ORF">GpSGHVEth084</name>
</gene>
<keyword evidence="1" id="KW-0547">Nucleotide-binding</keyword>
<proteinExistence type="predicted"/>
<dbReference type="EMBL" id="KU050077">
    <property type="protein sequence ID" value="AMB48688.1"/>
    <property type="molecule type" value="Genomic_DNA"/>
</dbReference>
<dbReference type="InterPro" id="IPR043502">
    <property type="entry name" value="DNA/RNA_pol_sf"/>
</dbReference>
<dbReference type="GO" id="GO:0005524">
    <property type="term" value="F:ATP binding"/>
    <property type="evidence" value="ECO:0007669"/>
    <property type="project" value="UniProtKB-KW"/>
</dbReference>
<dbReference type="Proteomes" id="UP000282469">
    <property type="component" value="Segment"/>
</dbReference>
<organismHost>
    <name type="scientific">Glossina</name>
    <name type="common">tsetse flies</name>
    <dbReference type="NCBI Taxonomy" id="7393"/>
</organismHost>
<accession>A0A110AQH8</accession>
<reference evidence="1 2" key="1">
    <citation type="journal article" date="2016" name="J. Gen. Virol.">
        <title>Comprehensive annotation of Glossina pallidipes salivary gland hypertrophy virus from Ethiopian tsetse flies: a proteogenomics approach.</title>
        <authorList>
            <person name="Abd-Alla A.M."/>
            <person name="Kariithi H.M."/>
            <person name="Cousserans F."/>
            <person name="Parker N.J."/>
            <person name="Ince I.A."/>
            <person name="Scully E.D."/>
            <person name="Boeren S."/>
            <person name="Geib S.M."/>
            <person name="Mekonnen S."/>
            <person name="Vlak J.M."/>
            <person name="Parker A.G."/>
            <person name="Vreysen M.J."/>
            <person name="Bergoin M."/>
        </authorList>
    </citation>
    <scope>NUCLEOTIDE SEQUENCE [LARGE SCALE GENOMIC DNA]</scope>
    <source>
        <strain evidence="1 2">Ethiopian</strain>
    </source>
</reference>
<dbReference type="SUPFAM" id="SSF56672">
    <property type="entry name" value="DNA/RNA polymerases"/>
    <property type="match status" value="1"/>
</dbReference>
<protein>
    <submittedName>
        <fullName evidence="1">ATP-binding cassette transporter-like protein</fullName>
    </submittedName>
</protein>
<dbReference type="Gene3D" id="3.90.1600.10">
    <property type="entry name" value="Palm domain of DNA polymerase"/>
    <property type="match status" value="1"/>
</dbReference>
<evidence type="ECO:0000313" key="1">
    <source>
        <dbReference type="EMBL" id="AMB48688.1"/>
    </source>
</evidence>
<sequence>MSSLKDYLVIDKRRNNENEEWYIYNTEHVSYCTIQNKSLPSIYVFCQINFCDRLIASFKYMSSLIEAKPTDLHFYKYGNLVRITTDNNLLPLISIMSLVSEKKTKRLYMSENYLQYLVCFRITCESINVRDKVEKYIRRNIYNCTPTMIYHFVPFDIDCENIMNMLFPCNDPDYYIEYEFVKVITRHYLTKFGNIISLFNGPLQRITGLINSEGELLIQKQNMYNINMLANMLKKIPKCIITVSRVFDDLNHEDYFNTVLNKIVYIMFNFGNIDFTIVFFNDEFATESFNKLLNDNKNANIVFLRYINEELLLKNFIHLYVYDCLISFLFKSPVHFIVNEELSTMVNRVILERIIINSLFKYIVNYITLDNEGNIYLNLNSIMWFDTQRHINKMAKCDEKNIIYDDEEHKLHINDIGKSNGHYENQYKQLLKKKQIKFNPIKITTPNEITEPASRLLKNKPQNLQIYDTYKHIMVCREKNQLALSIIFKEEEVISFCNYLNSIKVSLFSINKKTASDQCRNWLFYRYIENNTILLYSHFNNNILTSYNTINDFTPVEYLLKVKLRNGDFAFNYSQYINYFKTIIEFRGELPFVFSIVPIKKCLKIQGGLFFQRPGIYVNNNVYSLDFNSYYPSIIKLFKLSFNNQCLIYGFELMKIFPLIFPNFNKFMYIMDMYTMKIYTSETLVIDDIYLYNIYALYIPCLNTLLKNIYDSGIVTLDTIFKNQMTYKKTDYTKFIFNSIIGLLDSDHGDNGKRNAYLNSSLMHICQAFGRRILLFICYNFDNFLTNFLNQQINQTWFKEMTESFLNFSIPIQSDEMNNISTAMLDAIYLEGFSTKIINTCVDSFTFYCGNIQIKLFTSFLDNIINSCISGLVAEKTQFDLKLKVSFNTNWMMQIHKNFYLYKMPNSLITPNRKDFITLNSQISRIMCEMKPFDFSDNIKCNFVIKFKYMFFLSLYVNAQITTFSQLTECSRDFINNNNFIAFFHICNYFNLNDNIIKFFSKLINLNIYYISDLNKKNKLLQIFISSIRVKLVDKLENNITLYEPTFVNVMNKMINFLS</sequence>
<evidence type="ECO:0000313" key="2">
    <source>
        <dbReference type="Proteomes" id="UP000282469"/>
    </source>
</evidence>
<dbReference type="InterPro" id="IPR023211">
    <property type="entry name" value="DNA_pol_palm_dom_sf"/>
</dbReference>
<keyword evidence="1" id="KW-0067">ATP-binding</keyword>
<organism evidence="1 2">
    <name type="scientific">Glossina hytrovirus (isolate Glossina pallidipes/Ethiopia/Seibersdorf/-)</name>
    <name type="common">GHV</name>
    <dbReference type="NCBI Taxonomy" id="379529"/>
    <lineage>
        <taxon>Viruses</taxon>
        <taxon>Viruses incertae sedis</taxon>
        <taxon>Naldaviricetes</taxon>
        <taxon>Lefavirales</taxon>
        <taxon>Hytrosaviridae</taxon>
        <taxon>Glossinavirus</taxon>
        <taxon>Glossinavirus glopallidipedis</taxon>
    </lineage>
</organism>